<gene>
    <name evidence="3" type="ORF">B2M27_23570</name>
    <name evidence="2" type="ORF">I8531_000842</name>
</gene>
<dbReference type="AlphaFoldDB" id="A0A9P3T5D2"/>
<sequence>MWLLDQWAERHILDAQQKGEFEHLPGSGKPLVLDDDSHVPPELRAGFRLLKNAGCLPPELEYRKEALALSDLLAHIHQDHPDYHEISRRLTLLELKLKQAGLSTEFLHGEYAAKLILKLDEE</sequence>
<dbReference type="Proteomes" id="UP000867740">
    <property type="component" value="Unassembled WGS sequence"/>
</dbReference>
<dbReference type="OrthoDB" id="9798476at2"/>
<feature type="domain" description="DnaJ homologue subfamily C member 28 conserved" evidence="1">
    <location>
        <begin position="7"/>
        <end position="73"/>
    </location>
</feature>
<dbReference type="RefSeq" id="WP_047372882.1">
    <property type="nucleotide sequence ID" value="NZ_CABMNU010000005.1"/>
</dbReference>
<evidence type="ECO:0000313" key="3">
    <source>
        <dbReference type="EMBL" id="ORJ47885.1"/>
    </source>
</evidence>
<dbReference type="EMBL" id="DACSUM010000005">
    <property type="protein sequence ID" value="HAT3580581.1"/>
    <property type="molecule type" value="Genomic_DNA"/>
</dbReference>
<dbReference type="InterPro" id="IPR052573">
    <property type="entry name" value="DnaJ_C_subfamily_28"/>
</dbReference>
<dbReference type="NCBIfam" id="NF007572">
    <property type="entry name" value="PRK10203.1"/>
    <property type="match status" value="1"/>
</dbReference>
<dbReference type="InterPro" id="IPR018961">
    <property type="entry name" value="DnaJ_homolog_subfam-C_membr-28"/>
</dbReference>
<dbReference type="Pfam" id="PF09350">
    <property type="entry name" value="DJC28_CD"/>
    <property type="match status" value="1"/>
</dbReference>
<keyword evidence="4" id="KW-1185">Reference proteome</keyword>
<evidence type="ECO:0000259" key="1">
    <source>
        <dbReference type="Pfam" id="PF09350"/>
    </source>
</evidence>
<accession>A0A9P3T5D2</accession>
<reference evidence="2" key="3">
    <citation type="submission" date="2020-10" db="EMBL/GenBank/DDBJ databases">
        <authorList>
            <consortium name="NCBI Pathogen Detection Project"/>
        </authorList>
    </citation>
    <scope>NUCLEOTIDE SEQUENCE</scope>
    <source>
        <strain evidence="2">CAVp300</strain>
    </source>
</reference>
<dbReference type="Proteomes" id="UP000192521">
    <property type="component" value="Unassembled WGS sequence"/>
</dbReference>
<proteinExistence type="predicted"/>
<protein>
    <submittedName>
        <fullName evidence="2">DUF1992 domain-containing protein</fullName>
    </submittedName>
</protein>
<evidence type="ECO:0000313" key="5">
    <source>
        <dbReference type="Proteomes" id="UP000867740"/>
    </source>
</evidence>
<dbReference type="PANTHER" id="PTHR39158">
    <property type="entry name" value="OS08G0560600 PROTEIN"/>
    <property type="match status" value="1"/>
</dbReference>
<dbReference type="PANTHER" id="PTHR39158:SF1">
    <property type="entry name" value="DNAJ HOMOLOG SUBFAMILY C MEMBER 28"/>
    <property type="match status" value="1"/>
</dbReference>
<organism evidence="2 5">
    <name type="scientific">Kluyvera intermedia</name>
    <name type="common">Enterobacter intermedius</name>
    <dbReference type="NCBI Taxonomy" id="61648"/>
    <lineage>
        <taxon>Bacteria</taxon>
        <taxon>Pseudomonadati</taxon>
        <taxon>Pseudomonadota</taxon>
        <taxon>Gammaproteobacteria</taxon>
        <taxon>Enterobacterales</taxon>
        <taxon>Enterobacteriaceae</taxon>
        <taxon>Kluyvera</taxon>
    </lineage>
</organism>
<reference evidence="2" key="2">
    <citation type="journal article" date="2018" name="Genome Biol.">
        <title>SKESA: strategic k-mer extension for scrupulous assemblies.</title>
        <authorList>
            <person name="Souvorov A."/>
            <person name="Agarwala R."/>
            <person name="Lipman D.J."/>
        </authorList>
    </citation>
    <scope>NUCLEOTIDE SEQUENCE</scope>
    <source>
        <strain evidence="2">CAVp300</strain>
    </source>
</reference>
<evidence type="ECO:0000313" key="2">
    <source>
        <dbReference type="EMBL" id="HAT3580581.1"/>
    </source>
</evidence>
<dbReference type="EMBL" id="MWPR01000056">
    <property type="protein sequence ID" value="ORJ47885.1"/>
    <property type="molecule type" value="Genomic_DNA"/>
</dbReference>
<evidence type="ECO:0000313" key="4">
    <source>
        <dbReference type="Proteomes" id="UP000192521"/>
    </source>
</evidence>
<reference evidence="3 4" key="1">
    <citation type="submission" date="2017-02" db="EMBL/GenBank/DDBJ databases">
        <title>Draft genome sequence of a Kluyvera intermedia isolate from a patient with a pancreatic abscess.</title>
        <authorList>
            <person name="Thele R."/>
        </authorList>
    </citation>
    <scope>NUCLEOTIDE SEQUENCE [LARGE SCALE GENOMIC DNA]</scope>
    <source>
        <strain evidence="3 4">FOSA7093</strain>
    </source>
</reference>
<comment type="caution">
    <text evidence="2">The sequence shown here is derived from an EMBL/GenBank/DDBJ whole genome shotgun (WGS) entry which is preliminary data.</text>
</comment>
<name>A0A9P3T5D2_KLUIN</name>